<dbReference type="CDD" id="cd14014">
    <property type="entry name" value="STKc_PknB_like"/>
    <property type="match status" value="1"/>
</dbReference>
<dbReference type="GO" id="GO:0004674">
    <property type="term" value="F:protein serine/threonine kinase activity"/>
    <property type="evidence" value="ECO:0007669"/>
    <property type="project" value="UniProtKB-KW"/>
</dbReference>
<evidence type="ECO:0000256" key="8">
    <source>
        <dbReference type="ARBA" id="ARBA00048679"/>
    </source>
</evidence>
<dbReference type="Proteomes" id="UP001525890">
    <property type="component" value="Unassembled WGS sequence"/>
</dbReference>
<dbReference type="InterPro" id="IPR011009">
    <property type="entry name" value="Kinase-like_dom_sf"/>
</dbReference>
<dbReference type="InterPro" id="IPR008271">
    <property type="entry name" value="Ser/Thr_kinase_AS"/>
</dbReference>
<sequence>MTRQNNNPWNERWEIIELIGGGGQGKTFLIKPKNLVDSIERHYVLKKLKKQKDTKSRKRMYREVSALKTLDSPGISRLVDSNIEKFEDSTVSLYLVTEFVPGKTLENFLKDETLNFEEAIYLANKLLGILENCHEYDIVHRDIKPANIIIRNDDIKDPVLIDFGISFNNSDLKNTDLTQSGEQVGNRFFTLPEQQDKSNLQRDPRSDITQCCGILFFALTKLKPTNLLDHEAKRPHERLESKEALSRFASDSIAKLNKIFNKAFDPRIDSRWQSIPPLKEALMQLVQPVQSESTNDRASDIARIRENLSTSPDYAMRQSFQFLANQIVQEIHKVGRSVVSELGPEFGNIQEGLNLALLKNKFDQYQAEIDWSKLTFYRQYGITIKFLEEKFFPKFKGAATGNELVLLAEVKSQEIELLRISLNGELDLTEFSKHLKDFYIKGVMTIVEAEMGK</sequence>
<evidence type="ECO:0000256" key="6">
    <source>
        <dbReference type="ARBA" id="ARBA00022840"/>
    </source>
</evidence>
<keyword evidence="2 10" id="KW-0723">Serine/threonine-protein kinase</keyword>
<evidence type="ECO:0000259" key="9">
    <source>
        <dbReference type="PROSITE" id="PS50011"/>
    </source>
</evidence>
<accession>A0ABT2MNT3</accession>
<dbReference type="EMBL" id="JAMXFF010000002">
    <property type="protein sequence ID" value="MCT7965092.1"/>
    <property type="molecule type" value="Genomic_DNA"/>
</dbReference>
<dbReference type="PROSITE" id="PS00108">
    <property type="entry name" value="PROTEIN_KINASE_ST"/>
    <property type="match status" value="1"/>
</dbReference>
<dbReference type="SUPFAM" id="SSF56112">
    <property type="entry name" value="Protein kinase-like (PK-like)"/>
    <property type="match status" value="1"/>
</dbReference>
<dbReference type="InterPro" id="IPR000719">
    <property type="entry name" value="Prot_kinase_dom"/>
</dbReference>
<keyword evidence="6" id="KW-0067">ATP-binding</keyword>
<protein>
    <recommendedName>
        <fullName evidence="1">non-specific serine/threonine protein kinase</fullName>
        <ecNumber evidence="1">2.7.11.1</ecNumber>
    </recommendedName>
</protein>
<proteinExistence type="predicted"/>
<dbReference type="PANTHER" id="PTHR24363:SF0">
    <property type="entry name" value="SERINE_THREONINE KINASE LIKE DOMAIN CONTAINING 1"/>
    <property type="match status" value="1"/>
</dbReference>
<dbReference type="PANTHER" id="PTHR24363">
    <property type="entry name" value="SERINE/THREONINE PROTEIN KINASE"/>
    <property type="match status" value="1"/>
</dbReference>
<evidence type="ECO:0000256" key="3">
    <source>
        <dbReference type="ARBA" id="ARBA00022679"/>
    </source>
</evidence>
<dbReference type="PROSITE" id="PS50011">
    <property type="entry name" value="PROTEIN_KINASE_DOM"/>
    <property type="match status" value="1"/>
</dbReference>
<evidence type="ECO:0000256" key="1">
    <source>
        <dbReference type="ARBA" id="ARBA00012513"/>
    </source>
</evidence>
<feature type="domain" description="Protein kinase" evidence="9">
    <location>
        <begin position="13"/>
        <end position="283"/>
    </location>
</feature>
<evidence type="ECO:0000313" key="11">
    <source>
        <dbReference type="Proteomes" id="UP001525890"/>
    </source>
</evidence>
<evidence type="ECO:0000256" key="4">
    <source>
        <dbReference type="ARBA" id="ARBA00022741"/>
    </source>
</evidence>
<name>A0ABT2MNT3_9CYAN</name>
<keyword evidence="11" id="KW-1185">Reference proteome</keyword>
<keyword evidence="5 10" id="KW-0418">Kinase</keyword>
<evidence type="ECO:0000256" key="5">
    <source>
        <dbReference type="ARBA" id="ARBA00022777"/>
    </source>
</evidence>
<comment type="catalytic activity">
    <reaction evidence="8">
        <text>L-seryl-[protein] + ATP = O-phospho-L-seryl-[protein] + ADP + H(+)</text>
        <dbReference type="Rhea" id="RHEA:17989"/>
        <dbReference type="Rhea" id="RHEA-COMP:9863"/>
        <dbReference type="Rhea" id="RHEA-COMP:11604"/>
        <dbReference type="ChEBI" id="CHEBI:15378"/>
        <dbReference type="ChEBI" id="CHEBI:29999"/>
        <dbReference type="ChEBI" id="CHEBI:30616"/>
        <dbReference type="ChEBI" id="CHEBI:83421"/>
        <dbReference type="ChEBI" id="CHEBI:456216"/>
        <dbReference type="EC" id="2.7.11.1"/>
    </reaction>
</comment>
<dbReference type="Gene3D" id="1.10.510.10">
    <property type="entry name" value="Transferase(Phosphotransferase) domain 1"/>
    <property type="match status" value="1"/>
</dbReference>
<evidence type="ECO:0000313" key="10">
    <source>
        <dbReference type="EMBL" id="MCT7965092.1"/>
    </source>
</evidence>
<keyword evidence="3" id="KW-0808">Transferase</keyword>
<dbReference type="EC" id="2.7.11.1" evidence="1"/>
<comment type="caution">
    <text evidence="10">The sequence shown here is derived from an EMBL/GenBank/DDBJ whole genome shotgun (WGS) entry which is preliminary data.</text>
</comment>
<evidence type="ECO:0000256" key="2">
    <source>
        <dbReference type="ARBA" id="ARBA00022527"/>
    </source>
</evidence>
<reference evidence="10 11" key="1">
    <citation type="journal article" date="2022" name="Front. Microbiol.">
        <title>High genomic differentiation and limited gene flow indicate recent cryptic speciation within the genus Laspinema (cyanobacteria).</title>
        <authorList>
            <person name="Stanojkovic A."/>
            <person name="Skoupy S."/>
            <person name="Skaloud P."/>
            <person name="Dvorak P."/>
        </authorList>
    </citation>
    <scope>NUCLEOTIDE SEQUENCE [LARGE SCALE GENOMIC DNA]</scope>
    <source>
        <strain evidence="10 11">D2a</strain>
    </source>
</reference>
<gene>
    <name evidence="10" type="ORF">NG799_01935</name>
</gene>
<evidence type="ECO:0000256" key="7">
    <source>
        <dbReference type="ARBA" id="ARBA00047899"/>
    </source>
</evidence>
<dbReference type="RefSeq" id="WP_368004812.1">
    <property type="nucleotide sequence ID" value="NZ_JAMXFF010000002.1"/>
</dbReference>
<keyword evidence="4" id="KW-0547">Nucleotide-binding</keyword>
<dbReference type="SMART" id="SM00220">
    <property type="entry name" value="S_TKc"/>
    <property type="match status" value="1"/>
</dbReference>
<dbReference type="Pfam" id="PF00069">
    <property type="entry name" value="Pkinase"/>
    <property type="match status" value="1"/>
</dbReference>
<organism evidence="10 11">
    <name type="scientific">Laspinema palackyanum D2a</name>
    <dbReference type="NCBI Taxonomy" id="2953684"/>
    <lineage>
        <taxon>Bacteria</taxon>
        <taxon>Bacillati</taxon>
        <taxon>Cyanobacteriota</taxon>
        <taxon>Cyanophyceae</taxon>
        <taxon>Oscillatoriophycideae</taxon>
        <taxon>Oscillatoriales</taxon>
        <taxon>Laspinemataceae</taxon>
        <taxon>Laspinema</taxon>
        <taxon>Laspinema palackyanum</taxon>
    </lineage>
</organism>
<comment type="catalytic activity">
    <reaction evidence="7">
        <text>L-threonyl-[protein] + ATP = O-phospho-L-threonyl-[protein] + ADP + H(+)</text>
        <dbReference type="Rhea" id="RHEA:46608"/>
        <dbReference type="Rhea" id="RHEA-COMP:11060"/>
        <dbReference type="Rhea" id="RHEA-COMP:11605"/>
        <dbReference type="ChEBI" id="CHEBI:15378"/>
        <dbReference type="ChEBI" id="CHEBI:30013"/>
        <dbReference type="ChEBI" id="CHEBI:30616"/>
        <dbReference type="ChEBI" id="CHEBI:61977"/>
        <dbReference type="ChEBI" id="CHEBI:456216"/>
        <dbReference type="EC" id="2.7.11.1"/>
    </reaction>
</comment>